<name>A0A7V4NGI3_FERPE</name>
<dbReference type="EMBL" id="DSZZ01000523">
    <property type="protein sequence ID" value="HGU54089.1"/>
    <property type="molecule type" value="Genomic_DNA"/>
</dbReference>
<feature type="region of interest" description="Disordered" evidence="1">
    <location>
        <begin position="1"/>
        <end position="36"/>
    </location>
</feature>
<dbReference type="AlphaFoldDB" id="A0A7V4NGI3"/>
<feature type="compositionally biased region" description="Basic and acidic residues" evidence="1">
    <location>
        <begin position="581"/>
        <end position="595"/>
    </location>
</feature>
<comment type="caution">
    <text evidence="3">The sequence shown here is derived from an EMBL/GenBank/DDBJ whole genome shotgun (WGS) entry which is preliminary data.</text>
</comment>
<feature type="region of interest" description="Disordered" evidence="1">
    <location>
        <begin position="86"/>
        <end position="110"/>
    </location>
</feature>
<feature type="region of interest" description="Disordered" evidence="1">
    <location>
        <begin position="568"/>
        <end position="609"/>
    </location>
</feature>
<keyword evidence="3" id="KW-0966">Cell projection</keyword>
<accession>A0A7V4NGI3</accession>
<protein>
    <submittedName>
        <fullName evidence="3">Flagellar hook-length control protein FliK</fullName>
    </submittedName>
</protein>
<sequence>MKSYQSWQSKQPQQVAEHIAKAKGNYDNNVPSISQDGKKTLNIRQNFGAENESMNAKNSLKGLAFQTPNSGMVVNNLQNIHGANIQNDSSKSVDRSIDKRTTEGEERTVETVGISKTVTANKDNFRSNMSDKPQVLQTLVVEISRIVQMQQVISASLSNVNHLNSEKDNSSHAVVITDSRISKSDSLKNVVGINQNTLGSHKVVQIQTEQKKNFASQPRLDIPLNVVDKNSFGKVQRVSQQNILAFPVVQTTSQKALNDNSNKNISGKGIDDNILQVINSIKVITSEHLKTLRILENKNEKGTVVEVIDSADSKVTNGQLILSAELVKNIATEKPKIHYNKTIENTKNIDSEKPLKVEDKITLSEVVQSENKKDTVNQVQIDSQGEEARKEKYDAQEFRNEIVQASKNKLEIKSFEVEYKVKEESKKEEFQERPNISNKFLERLAELTYKASESKTEQTYQINNRFELVERLQHSQNLEEIYKKIRDFGFSNRLEENVRMKLYPEQLGNIDVELRKEGRAITIVFVAENEKSKELLERNIGLLRDRLTALDFDVRNMEVKMKEESNYYEDARHHQNQQNQKHGEQNHENRRKAFSEEVIEDDNERERNG</sequence>
<dbReference type="Gene3D" id="3.30.750.140">
    <property type="match status" value="1"/>
</dbReference>
<dbReference type="InterPro" id="IPR021136">
    <property type="entry name" value="Flagellar_hook_control-like_C"/>
</dbReference>
<evidence type="ECO:0000313" key="3">
    <source>
        <dbReference type="EMBL" id="HGU54089.1"/>
    </source>
</evidence>
<reference evidence="3" key="1">
    <citation type="journal article" date="2020" name="mSystems">
        <title>Genome- and Community-Level Interaction Insights into Carbon Utilization and Element Cycling Functions of Hydrothermarchaeota in Hydrothermal Sediment.</title>
        <authorList>
            <person name="Zhou Z."/>
            <person name="Liu Y."/>
            <person name="Xu W."/>
            <person name="Pan J."/>
            <person name="Luo Z.H."/>
            <person name="Li M."/>
        </authorList>
    </citation>
    <scope>NUCLEOTIDE SEQUENCE [LARGE SCALE GENOMIC DNA]</scope>
    <source>
        <strain evidence="3">SpSt-61</strain>
    </source>
</reference>
<dbReference type="InterPro" id="IPR038610">
    <property type="entry name" value="FliK-like_C_sf"/>
</dbReference>
<evidence type="ECO:0000259" key="2">
    <source>
        <dbReference type="Pfam" id="PF02120"/>
    </source>
</evidence>
<organism evidence="3">
    <name type="scientific">Fervidobacterium pennivorans</name>
    <dbReference type="NCBI Taxonomy" id="93466"/>
    <lineage>
        <taxon>Bacteria</taxon>
        <taxon>Thermotogati</taxon>
        <taxon>Thermotogota</taxon>
        <taxon>Thermotogae</taxon>
        <taxon>Thermotogales</taxon>
        <taxon>Fervidobacteriaceae</taxon>
        <taxon>Fervidobacterium</taxon>
    </lineage>
</organism>
<evidence type="ECO:0000256" key="1">
    <source>
        <dbReference type="SAM" id="MobiDB-lite"/>
    </source>
</evidence>
<keyword evidence="3" id="KW-0969">Cilium</keyword>
<feature type="compositionally biased region" description="Basic and acidic residues" evidence="1">
    <location>
        <begin position="91"/>
        <end position="109"/>
    </location>
</feature>
<keyword evidence="3" id="KW-0282">Flagellum</keyword>
<feature type="compositionally biased region" description="Polar residues" evidence="1">
    <location>
        <begin position="1"/>
        <end position="14"/>
    </location>
</feature>
<dbReference type="CDD" id="cd17470">
    <property type="entry name" value="T3SS_Flik_C"/>
    <property type="match status" value="1"/>
</dbReference>
<dbReference type="Pfam" id="PF02120">
    <property type="entry name" value="Flg_hook"/>
    <property type="match status" value="1"/>
</dbReference>
<feature type="compositionally biased region" description="Polar residues" evidence="1">
    <location>
        <begin position="26"/>
        <end position="35"/>
    </location>
</feature>
<feature type="domain" description="Flagellar hook-length control protein-like C-terminal" evidence="2">
    <location>
        <begin position="496"/>
        <end position="565"/>
    </location>
</feature>
<proteinExistence type="predicted"/>
<gene>
    <name evidence="3" type="ORF">ENT78_11305</name>
</gene>